<evidence type="ECO:0000256" key="2">
    <source>
        <dbReference type="ARBA" id="ARBA00009643"/>
    </source>
</evidence>
<dbReference type="Pfam" id="PF12280">
    <property type="entry name" value="BSMAP"/>
    <property type="match status" value="1"/>
</dbReference>
<evidence type="ECO:0000313" key="11">
    <source>
        <dbReference type="Ensembl" id="ENSLOCP00000000495.1"/>
    </source>
</evidence>
<organism evidence="11 12">
    <name type="scientific">Lepisosteus oculatus</name>
    <name type="common">Spotted gar</name>
    <dbReference type="NCBI Taxonomy" id="7918"/>
    <lineage>
        <taxon>Eukaryota</taxon>
        <taxon>Metazoa</taxon>
        <taxon>Chordata</taxon>
        <taxon>Craniata</taxon>
        <taxon>Vertebrata</taxon>
        <taxon>Euteleostomi</taxon>
        <taxon>Actinopterygii</taxon>
        <taxon>Neopterygii</taxon>
        <taxon>Holostei</taxon>
        <taxon>Semionotiformes</taxon>
        <taxon>Lepisosteidae</taxon>
        <taxon>Lepisosteus</taxon>
    </lineage>
</organism>
<dbReference type="GO" id="GO:0000139">
    <property type="term" value="C:Golgi membrane"/>
    <property type="evidence" value="ECO:0007669"/>
    <property type="project" value="UniProtKB-SubCell"/>
</dbReference>
<evidence type="ECO:0000256" key="5">
    <source>
        <dbReference type="ARBA" id="ARBA00022989"/>
    </source>
</evidence>
<protein>
    <submittedName>
        <fullName evidence="11">Transmembrane protein 59-like</fullName>
    </submittedName>
</protein>
<sequence length="208" mass="22472">MVRHGGGVCGLPALVSVLLVGLTAASELFDNQLGDMNYCKQECNTKHKSSAKDAVLNACHRGCRLYSICQFVNGNAGYNASREECQGACQEAYVGRAEQEGCRTGCGSQPSDAESQRKRLRALAQRPQPSSSALDVLSTWCSDIISSAHSFISSTWTFYLQADDGKVVVFQVSPSLHLVLQELQAPRSDTVDHPWPPASSNTLRPHTG</sequence>
<feature type="region of interest" description="Disordered" evidence="9">
    <location>
        <begin position="187"/>
        <end position="208"/>
    </location>
</feature>
<keyword evidence="7" id="KW-0472">Membrane</keyword>
<dbReference type="AlphaFoldDB" id="W5LWI8"/>
<dbReference type="Proteomes" id="UP000018468">
    <property type="component" value="Unassembled WGS sequence"/>
</dbReference>
<feature type="compositionally biased region" description="Polar residues" evidence="9">
    <location>
        <begin position="198"/>
        <end position="208"/>
    </location>
</feature>
<feature type="chain" id="PRO_5004865221" evidence="10">
    <location>
        <begin position="26"/>
        <end position="208"/>
    </location>
</feature>
<keyword evidence="5" id="KW-1133">Transmembrane helix</keyword>
<dbReference type="OMA" id="WCSDIIS"/>
<keyword evidence="3" id="KW-0812">Transmembrane</keyword>
<reference evidence="11" key="2">
    <citation type="submission" date="2025-08" db="UniProtKB">
        <authorList>
            <consortium name="Ensembl"/>
        </authorList>
    </citation>
    <scope>IDENTIFICATION</scope>
</reference>
<dbReference type="Bgee" id="ENSLOCG00000000452">
    <property type="expression patterns" value="Expressed in brain and 12 other cell types or tissues"/>
</dbReference>
<evidence type="ECO:0000256" key="6">
    <source>
        <dbReference type="ARBA" id="ARBA00023034"/>
    </source>
</evidence>
<evidence type="ECO:0000256" key="8">
    <source>
        <dbReference type="ARBA" id="ARBA00023180"/>
    </source>
</evidence>
<evidence type="ECO:0000256" key="10">
    <source>
        <dbReference type="SAM" id="SignalP"/>
    </source>
</evidence>
<dbReference type="GO" id="GO:0048675">
    <property type="term" value="P:axon extension"/>
    <property type="evidence" value="ECO:0007669"/>
    <property type="project" value="Ensembl"/>
</dbReference>
<dbReference type="GeneTree" id="ENSGT00390000008279"/>
<evidence type="ECO:0000256" key="1">
    <source>
        <dbReference type="ARBA" id="ARBA00004614"/>
    </source>
</evidence>
<comment type="similarity">
    <text evidence="2">Belongs to the TMEM59 family.</text>
</comment>
<keyword evidence="4 10" id="KW-0732">Signal</keyword>
<accession>W5LWI8</accession>
<keyword evidence="8" id="KW-0325">Glycoprotein</keyword>
<name>W5LWI8_LEPOC</name>
<dbReference type="STRING" id="7918.ENSLOCP00000000495"/>
<keyword evidence="6" id="KW-0333">Golgi apparatus</keyword>
<evidence type="ECO:0000313" key="12">
    <source>
        <dbReference type="Proteomes" id="UP000018468"/>
    </source>
</evidence>
<proteinExistence type="inferred from homology"/>
<keyword evidence="12" id="KW-1185">Reference proteome</keyword>
<dbReference type="PANTHER" id="PTHR28652:SF1">
    <property type="entry name" value="TRANSMEMBRANE PROTEIN 59-LIKE"/>
    <property type="match status" value="1"/>
</dbReference>
<evidence type="ECO:0000256" key="7">
    <source>
        <dbReference type="ARBA" id="ARBA00023136"/>
    </source>
</evidence>
<dbReference type="PANTHER" id="PTHR28652">
    <property type="entry name" value="TRANSMEMBRANE PROTEIN 59-LIKE PROTEIN"/>
    <property type="match status" value="1"/>
</dbReference>
<dbReference type="eggNOG" id="ENOG502S08T">
    <property type="taxonomic scope" value="Eukaryota"/>
</dbReference>
<dbReference type="FunCoup" id="W5LWI8">
    <property type="interactions" value="5"/>
</dbReference>
<evidence type="ECO:0000256" key="9">
    <source>
        <dbReference type="SAM" id="MobiDB-lite"/>
    </source>
</evidence>
<comment type="subcellular location">
    <subcellularLocation>
        <location evidence="1">Golgi apparatus membrane</location>
        <topology evidence="1">Single-pass type I membrane protein</topology>
    </subcellularLocation>
</comment>
<dbReference type="HOGENOM" id="CLU_059747_0_0_1"/>
<dbReference type="InParanoid" id="W5LWI8"/>
<evidence type="ECO:0000256" key="3">
    <source>
        <dbReference type="ARBA" id="ARBA00022692"/>
    </source>
</evidence>
<evidence type="ECO:0000256" key="4">
    <source>
        <dbReference type="ARBA" id="ARBA00022729"/>
    </source>
</evidence>
<dbReference type="InterPro" id="IPR022065">
    <property type="entry name" value="Uncharacterised_TMEM59"/>
</dbReference>
<dbReference type="Ensembl" id="ENSLOCT00000000496.1">
    <property type="protein sequence ID" value="ENSLOCP00000000495.1"/>
    <property type="gene ID" value="ENSLOCG00000000452.1"/>
</dbReference>
<feature type="signal peptide" evidence="10">
    <location>
        <begin position="1"/>
        <end position="25"/>
    </location>
</feature>
<reference evidence="12" key="1">
    <citation type="submission" date="2011-12" db="EMBL/GenBank/DDBJ databases">
        <title>The Draft Genome of Lepisosteus oculatus.</title>
        <authorList>
            <consortium name="The Broad Institute Genome Assembly &amp; Analysis Group"/>
            <consortium name="Computational R&amp;D Group"/>
            <consortium name="and Sequencing Platform"/>
            <person name="Di Palma F."/>
            <person name="Alfoldi J."/>
            <person name="Johnson J."/>
            <person name="Berlin A."/>
            <person name="Gnerre S."/>
            <person name="Jaffe D."/>
            <person name="MacCallum I."/>
            <person name="Young S."/>
            <person name="Walker B.J."/>
            <person name="Lander E.S."/>
            <person name="Lindblad-Toh K."/>
        </authorList>
    </citation>
    <scope>NUCLEOTIDE SEQUENCE [LARGE SCALE GENOMIC DNA]</scope>
</reference>
<reference evidence="11" key="3">
    <citation type="submission" date="2025-09" db="UniProtKB">
        <authorList>
            <consortium name="Ensembl"/>
        </authorList>
    </citation>
    <scope>IDENTIFICATION</scope>
</reference>